<dbReference type="Pfam" id="PF09954">
    <property type="entry name" value="DUF2188"/>
    <property type="match status" value="1"/>
</dbReference>
<organism evidence="1 2">
    <name type="scientific">Bradyrhizobium yuanmingense</name>
    <dbReference type="NCBI Taxonomy" id="108015"/>
    <lineage>
        <taxon>Bacteria</taxon>
        <taxon>Pseudomonadati</taxon>
        <taxon>Pseudomonadota</taxon>
        <taxon>Alphaproteobacteria</taxon>
        <taxon>Hyphomicrobiales</taxon>
        <taxon>Nitrobacteraceae</taxon>
        <taxon>Bradyrhizobium</taxon>
    </lineage>
</organism>
<evidence type="ECO:0000313" key="2">
    <source>
        <dbReference type="Proteomes" id="UP000183174"/>
    </source>
</evidence>
<name>A0A1C3XGX8_9BRAD</name>
<proteinExistence type="predicted"/>
<accession>A0A1C3XGX8</accession>
<dbReference type="EMBL" id="FMAE01000019">
    <property type="protein sequence ID" value="SCB51520.1"/>
    <property type="molecule type" value="Genomic_DNA"/>
</dbReference>
<dbReference type="RefSeq" id="WP_074448330.1">
    <property type="nucleotide sequence ID" value="NZ_FMAE01000019.1"/>
</dbReference>
<protein>
    <recommendedName>
        <fullName evidence="3">DUF2188 domain-containing protein</fullName>
    </recommendedName>
</protein>
<dbReference type="Proteomes" id="UP000183174">
    <property type="component" value="Unassembled WGS sequence"/>
</dbReference>
<evidence type="ECO:0000313" key="1">
    <source>
        <dbReference type="EMBL" id="SCB51520.1"/>
    </source>
</evidence>
<reference evidence="1 2" key="1">
    <citation type="submission" date="2016-08" db="EMBL/GenBank/DDBJ databases">
        <authorList>
            <person name="Seilhamer J.J."/>
        </authorList>
    </citation>
    <scope>NUCLEOTIDE SEQUENCE [LARGE SCALE GENOMIC DNA]</scope>
    <source>
        <strain evidence="1 2">CCBAU 10071</strain>
    </source>
</reference>
<dbReference type="AlphaFoldDB" id="A0A1C3XGX8"/>
<sequence>MAGVQYFVTRHKGQWMVALNCEYSGPYATEEEAIRVAVDAAYKEGNAGRDAQVLVQGHDHRFRNEWTYGRDPYPPPNRARAEG</sequence>
<dbReference type="InterPro" id="IPR018691">
    <property type="entry name" value="DUF2188"/>
</dbReference>
<gene>
    <name evidence="1" type="ORF">GA0061099_10197</name>
</gene>
<evidence type="ECO:0008006" key="3">
    <source>
        <dbReference type="Google" id="ProtNLM"/>
    </source>
</evidence>